<dbReference type="OrthoDB" id="9796575at2"/>
<name>A0A1T1AUI9_RHOFE</name>
<dbReference type="NCBIfam" id="NF002490">
    <property type="entry name" value="PRK01777.1"/>
    <property type="match status" value="1"/>
</dbReference>
<gene>
    <name evidence="3" type="ORF">RF819_14535</name>
</gene>
<evidence type="ECO:0000256" key="1">
    <source>
        <dbReference type="ARBA" id="ARBA00010645"/>
    </source>
</evidence>
<dbReference type="RefSeq" id="WP_078365629.1">
    <property type="nucleotide sequence ID" value="NZ_MTJN01000002.1"/>
</dbReference>
<dbReference type="Proteomes" id="UP000190750">
    <property type="component" value="Unassembled WGS sequence"/>
</dbReference>
<dbReference type="SUPFAM" id="SSF54285">
    <property type="entry name" value="MoaD/ThiS"/>
    <property type="match status" value="1"/>
</dbReference>
<evidence type="ECO:0000313" key="3">
    <source>
        <dbReference type="EMBL" id="OOV07776.1"/>
    </source>
</evidence>
<dbReference type="Pfam" id="PF03658">
    <property type="entry name" value="Ub-RnfH"/>
    <property type="match status" value="1"/>
</dbReference>
<dbReference type="PANTHER" id="PTHR37483">
    <property type="entry name" value="UPF0125 PROTEIN RATB"/>
    <property type="match status" value="1"/>
</dbReference>
<evidence type="ECO:0000313" key="4">
    <source>
        <dbReference type="Proteomes" id="UP000190750"/>
    </source>
</evidence>
<dbReference type="InterPro" id="IPR005346">
    <property type="entry name" value="RnfH"/>
</dbReference>
<dbReference type="InterPro" id="IPR016155">
    <property type="entry name" value="Mopterin_synth/thiamin_S_b"/>
</dbReference>
<sequence>MIRVCVVYAPAAREVHEVALSLAEASCVGDALQLSGLLQSFPELNPHKIRMGVWGRQVGLTHTLCDQDRVEIYRPLRVDPKVARRERFVKQGARAAGLFVKKRPGAKAGY</sequence>
<organism evidence="3 4">
    <name type="scientific">Rhodoferax fermentans</name>
    <dbReference type="NCBI Taxonomy" id="28066"/>
    <lineage>
        <taxon>Bacteria</taxon>
        <taxon>Pseudomonadati</taxon>
        <taxon>Pseudomonadota</taxon>
        <taxon>Betaproteobacteria</taxon>
        <taxon>Burkholderiales</taxon>
        <taxon>Comamonadaceae</taxon>
        <taxon>Rhodoferax</taxon>
    </lineage>
</organism>
<reference evidence="3 4" key="1">
    <citation type="submission" date="2017-01" db="EMBL/GenBank/DDBJ databases">
        <title>Genome sequencing of Rhodoferax fermentans JCM 7819.</title>
        <authorList>
            <person name="Kim Y.J."/>
            <person name="Farh M.E.-A."/>
            <person name="Yang D.-C."/>
        </authorList>
    </citation>
    <scope>NUCLEOTIDE SEQUENCE [LARGE SCALE GENOMIC DNA]</scope>
    <source>
        <strain evidence="3 4">JCM 7819</strain>
    </source>
</reference>
<accession>A0A1T1AUI9</accession>
<dbReference type="HAMAP" id="MF_00460">
    <property type="entry name" value="UPF0125_RnfH"/>
    <property type="match status" value="1"/>
</dbReference>
<dbReference type="EMBL" id="MTJN01000002">
    <property type="protein sequence ID" value="OOV07776.1"/>
    <property type="molecule type" value="Genomic_DNA"/>
</dbReference>
<dbReference type="InterPro" id="IPR037021">
    <property type="entry name" value="RnfH_sf"/>
</dbReference>
<proteinExistence type="inferred from homology"/>
<protein>
    <recommendedName>
        <fullName evidence="2">UPF0125 protein RF819_14535</fullName>
    </recommendedName>
</protein>
<comment type="similarity">
    <text evidence="1 2">Belongs to the UPF0125 (RnfH) family.</text>
</comment>
<dbReference type="Gene3D" id="3.10.20.280">
    <property type="entry name" value="RnfH-like"/>
    <property type="match status" value="1"/>
</dbReference>
<dbReference type="PANTHER" id="PTHR37483:SF1">
    <property type="entry name" value="UPF0125 PROTEIN RATB"/>
    <property type="match status" value="1"/>
</dbReference>
<keyword evidence="4" id="KW-1185">Reference proteome</keyword>
<dbReference type="STRING" id="28066.RF819_14535"/>
<evidence type="ECO:0000256" key="2">
    <source>
        <dbReference type="HAMAP-Rule" id="MF_00460"/>
    </source>
</evidence>
<dbReference type="AlphaFoldDB" id="A0A1T1AUI9"/>
<comment type="caution">
    <text evidence="3">The sequence shown here is derived from an EMBL/GenBank/DDBJ whole genome shotgun (WGS) entry which is preliminary data.</text>
</comment>